<dbReference type="PANTHER" id="PTHR10353:SF122">
    <property type="entry name" value="6-PHOSPHO-BETA-GLUCOSIDASE ASCB-RELATED"/>
    <property type="match status" value="1"/>
</dbReference>
<comment type="similarity">
    <text evidence="1 5">Belongs to the glycosyl hydrolase 1 family.</text>
</comment>
<dbReference type="PROSITE" id="PS00572">
    <property type="entry name" value="GLYCOSYL_HYDROL_F1_1"/>
    <property type="match status" value="1"/>
</dbReference>
<keyword evidence="10" id="KW-1185">Reference proteome</keyword>
<dbReference type="AlphaFoldDB" id="A0AAW3EGP7"/>
<dbReference type="EMBL" id="JQHP01000006">
    <property type="protein sequence ID" value="KFX05535.1"/>
    <property type="molecule type" value="Genomic_DNA"/>
</dbReference>
<dbReference type="InterPro" id="IPR017853">
    <property type="entry name" value="GH"/>
</dbReference>
<dbReference type="EMBL" id="JQOH01000001">
    <property type="protein sequence ID" value="KGA30389.1"/>
    <property type="molecule type" value="Genomic_DNA"/>
</dbReference>
<dbReference type="InterPro" id="IPR001360">
    <property type="entry name" value="Glyco_hydro_1"/>
</dbReference>
<evidence type="ECO:0000256" key="5">
    <source>
        <dbReference type="RuleBase" id="RU003690"/>
    </source>
</evidence>
<dbReference type="GO" id="GO:0008422">
    <property type="term" value="F:beta-glucosidase activity"/>
    <property type="evidence" value="ECO:0007669"/>
    <property type="project" value="TreeGrafter"/>
</dbReference>
<dbReference type="GO" id="GO:0016052">
    <property type="term" value="P:carbohydrate catabolic process"/>
    <property type="evidence" value="ECO:0007669"/>
    <property type="project" value="TreeGrafter"/>
</dbReference>
<dbReference type="Proteomes" id="UP000029436">
    <property type="component" value="Unassembled WGS sequence"/>
</dbReference>
<dbReference type="PANTHER" id="PTHR10353">
    <property type="entry name" value="GLYCOSYL HYDROLASE"/>
    <property type="match status" value="1"/>
</dbReference>
<gene>
    <name evidence="7" type="ORF">JV38_12640</name>
    <name evidence="8" type="ORF">KU73_00265</name>
</gene>
<dbReference type="Pfam" id="PF00232">
    <property type="entry name" value="Glyco_hydro_1"/>
    <property type="match status" value="1"/>
</dbReference>
<dbReference type="Proteomes" id="UP000029257">
    <property type="component" value="Unassembled WGS sequence"/>
</dbReference>
<sequence length="467" mass="53668">MSVSFPEHFLWGGAIAANQTEGAYTTGGKGLSTADYLPRGLFGKIVAPEDGSLLNLKKEAIDFYHRYKEDIKLFHDMGFTCLRLSISWPRIFPNGDDSQPNEEGLKFYDDVFAELHKYGIEPIVTLSHFEMPMNIVEKYQGWLSRDTIDMFEKYSKVVFERYKDKVRYWLTFNEINIALLEPFTGVGLPRGSSMQDIYQALHHQLVASAKAVKLCHDIIPDSQIGNMIAVGLVHPYTCKPDDIECAYKQNREWQFFNEVQAKGYYPFYTRRLFEENNVKLITIDSDFDVLKHTVDFISFSYYMSGCATEDEAHAEVRRANVHNMIPNPYLEESEWGWQIDPQGLRHSLNLMYELFEKPLFIVENGLGAKDIVEENGSINDDYRIAYFEKHLKAVKDAIDDGVEVMGYTSWGPIDIVSAGTAQMSKRYGFIYVDRDDEGQGSFVRSKKKSFNWYKNVIESNGASLYKS</sequence>
<evidence type="ECO:0000256" key="4">
    <source>
        <dbReference type="PROSITE-ProRule" id="PRU10055"/>
    </source>
</evidence>
<evidence type="ECO:0000256" key="3">
    <source>
        <dbReference type="ARBA" id="ARBA00023295"/>
    </source>
</evidence>
<dbReference type="SUPFAM" id="SSF51445">
    <property type="entry name" value="(Trans)glycosidases"/>
    <property type="match status" value="1"/>
</dbReference>
<comment type="caution">
    <text evidence="7">The sequence shown here is derived from an EMBL/GenBank/DDBJ whole genome shotgun (WGS) entry which is preliminary data.</text>
</comment>
<dbReference type="RefSeq" id="WP_005967050.1">
    <property type="nucleotide sequence ID" value="NZ_JQHP01000006.1"/>
</dbReference>
<dbReference type="NCBIfam" id="NF007356">
    <property type="entry name" value="PRK09852.1"/>
    <property type="match status" value="1"/>
</dbReference>
<feature type="active site" description="Nucleophile" evidence="4">
    <location>
        <position position="363"/>
    </location>
</feature>
<dbReference type="PROSITE" id="PS00653">
    <property type="entry name" value="GLYCOSYL_HYDROL_F1_2"/>
    <property type="match status" value="1"/>
</dbReference>
<dbReference type="GO" id="GO:0005829">
    <property type="term" value="C:cytosol"/>
    <property type="evidence" value="ECO:0007669"/>
    <property type="project" value="TreeGrafter"/>
</dbReference>
<evidence type="ECO:0000256" key="1">
    <source>
        <dbReference type="ARBA" id="ARBA00010838"/>
    </source>
</evidence>
<dbReference type="InterPro" id="IPR018120">
    <property type="entry name" value="Glyco_hydro_1_AS"/>
</dbReference>
<dbReference type="InterPro" id="IPR033132">
    <property type="entry name" value="GH_1_N_CS"/>
</dbReference>
<evidence type="ECO:0000256" key="6">
    <source>
        <dbReference type="RuleBase" id="RU004468"/>
    </source>
</evidence>
<dbReference type="FunFam" id="3.20.20.80:FF:000004">
    <property type="entry name" value="Beta-glucosidase 6-phospho-beta-glucosidase"/>
    <property type="match status" value="1"/>
</dbReference>
<evidence type="ECO:0000313" key="7">
    <source>
        <dbReference type="EMBL" id="KFX05535.1"/>
    </source>
</evidence>
<evidence type="ECO:0000256" key="2">
    <source>
        <dbReference type="ARBA" id="ARBA00022801"/>
    </source>
</evidence>
<keyword evidence="3 6" id="KW-0326">Glycosidase</keyword>
<reference evidence="9 10" key="1">
    <citation type="submission" date="2014-08" db="EMBL/GenBank/DDBJ databases">
        <title>Genome sequences of NCPPB Pectobacterium isolates.</title>
        <authorList>
            <person name="Glover R.H."/>
            <person name="Sapp M."/>
            <person name="Elphinstone J."/>
        </authorList>
    </citation>
    <scope>NUCLEOTIDE SEQUENCE [LARGE SCALE GENOMIC DNA]</scope>
    <source>
        <strain evidence="7 9">NCPPB 3701</strain>
        <strain evidence="8 10">NCPPB3702</strain>
    </source>
</reference>
<organism evidence="7 9">
    <name type="scientific">Pectobacterium wasabiae</name>
    <dbReference type="NCBI Taxonomy" id="55208"/>
    <lineage>
        <taxon>Bacteria</taxon>
        <taxon>Pseudomonadati</taxon>
        <taxon>Pseudomonadota</taxon>
        <taxon>Gammaproteobacteria</taxon>
        <taxon>Enterobacterales</taxon>
        <taxon>Pectobacteriaceae</taxon>
        <taxon>Pectobacterium</taxon>
    </lineage>
</organism>
<dbReference type="Gene3D" id="3.20.20.80">
    <property type="entry name" value="Glycosidases"/>
    <property type="match status" value="1"/>
</dbReference>
<accession>A0AAW3EGP7</accession>
<evidence type="ECO:0000313" key="9">
    <source>
        <dbReference type="Proteomes" id="UP000029257"/>
    </source>
</evidence>
<protein>
    <submittedName>
        <fullName evidence="7">6-phospho-beta-glucosidase</fullName>
    </submittedName>
</protein>
<evidence type="ECO:0000313" key="8">
    <source>
        <dbReference type="EMBL" id="KGA30389.1"/>
    </source>
</evidence>
<name>A0AAW3EGP7_9GAMM</name>
<keyword evidence="2 6" id="KW-0378">Hydrolase</keyword>
<dbReference type="PRINTS" id="PR00131">
    <property type="entry name" value="GLHYDRLASE1"/>
</dbReference>
<proteinExistence type="inferred from homology"/>
<evidence type="ECO:0000313" key="10">
    <source>
        <dbReference type="Proteomes" id="UP000029436"/>
    </source>
</evidence>